<dbReference type="PANTHER" id="PTHR48100:SF1">
    <property type="entry name" value="HISTIDINE PHOSPHATASE FAMILY PROTEIN-RELATED"/>
    <property type="match status" value="1"/>
</dbReference>
<dbReference type="Proteomes" id="UP000316806">
    <property type="component" value="Chromosome"/>
</dbReference>
<accession>A0A516RHF9</accession>
<evidence type="ECO:0000313" key="3">
    <source>
        <dbReference type="EMBL" id="QDQ15089.1"/>
    </source>
</evidence>
<name>A0A516RHF9_STRST</name>
<evidence type="ECO:0000256" key="2">
    <source>
        <dbReference type="PIRSR" id="PIRSR613078-2"/>
    </source>
</evidence>
<dbReference type="RefSeq" id="WP_144322292.1">
    <property type="nucleotide sequence ID" value="NZ_CP040916.1"/>
</dbReference>
<reference evidence="3 4" key="1">
    <citation type="journal article" date="2019" name="J. Ind. Microbiol. Biotechnol.">
        <title>The complete genomic sequence of Streptomyces spectabilis NRRL-2792 and identification of secondary metabolite biosynthetic gene clusters.</title>
        <authorList>
            <person name="Sinha A."/>
            <person name="Phillips-Salemka S."/>
            <person name="Niraula T.A."/>
            <person name="Short K.A."/>
            <person name="Niraula N.P."/>
        </authorList>
    </citation>
    <scope>NUCLEOTIDE SEQUENCE [LARGE SCALE GENOMIC DNA]</scope>
    <source>
        <strain evidence="3 4">NRRL 2792</strain>
    </source>
</reference>
<feature type="binding site" evidence="2">
    <location>
        <position position="58"/>
    </location>
    <ligand>
        <name>substrate</name>
    </ligand>
</feature>
<evidence type="ECO:0000313" key="4">
    <source>
        <dbReference type="Proteomes" id="UP000316806"/>
    </source>
</evidence>
<dbReference type="AlphaFoldDB" id="A0A516RHF9"/>
<dbReference type="Pfam" id="PF00300">
    <property type="entry name" value="His_Phos_1"/>
    <property type="match status" value="1"/>
</dbReference>
<dbReference type="EMBL" id="CP040916">
    <property type="protein sequence ID" value="QDQ15089.1"/>
    <property type="molecule type" value="Genomic_DNA"/>
</dbReference>
<dbReference type="Gene3D" id="3.40.50.1240">
    <property type="entry name" value="Phosphoglycerate mutase-like"/>
    <property type="match status" value="1"/>
</dbReference>
<dbReference type="InterPro" id="IPR050275">
    <property type="entry name" value="PGM_Phosphatase"/>
</dbReference>
<dbReference type="InterPro" id="IPR029033">
    <property type="entry name" value="His_PPase_superfam"/>
</dbReference>
<dbReference type="InterPro" id="IPR013078">
    <property type="entry name" value="His_Pase_superF_clade-1"/>
</dbReference>
<protein>
    <submittedName>
        <fullName evidence="3">Histidine phosphatase family protein</fullName>
    </submittedName>
</protein>
<proteinExistence type="predicted"/>
<evidence type="ECO:0000256" key="1">
    <source>
        <dbReference type="PIRSR" id="PIRSR613078-1"/>
    </source>
</evidence>
<dbReference type="CDD" id="cd07067">
    <property type="entry name" value="HP_PGM_like"/>
    <property type="match status" value="1"/>
</dbReference>
<gene>
    <name evidence="3" type="ORF">FH965_34825</name>
</gene>
<dbReference type="SMART" id="SM00855">
    <property type="entry name" value="PGAM"/>
    <property type="match status" value="1"/>
</dbReference>
<feature type="active site" description="Proton donor/acceptor" evidence="1">
    <location>
        <position position="82"/>
    </location>
</feature>
<organism evidence="3 4">
    <name type="scientific">Streptomyces spectabilis</name>
    <dbReference type="NCBI Taxonomy" id="68270"/>
    <lineage>
        <taxon>Bacteria</taxon>
        <taxon>Bacillati</taxon>
        <taxon>Actinomycetota</taxon>
        <taxon>Actinomycetes</taxon>
        <taxon>Kitasatosporales</taxon>
        <taxon>Streptomycetaceae</taxon>
        <taxon>Streptomyces</taxon>
    </lineage>
</organism>
<feature type="active site" description="Tele-phosphohistidine intermediate" evidence="1">
    <location>
        <position position="9"/>
    </location>
</feature>
<dbReference type="PANTHER" id="PTHR48100">
    <property type="entry name" value="BROAD-SPECIFICITY PHOSPHATASE YOR283W-RELATED"/>
    <property type="match status" value="1"/>
</dbReference>
<dbReference type="GO" id="GO:0005737">
    <property type="term" value="C:cytoplasm"/>
    <property type="evidence" value="ECO:0007669"/>
    <property type="project" value="TreeGrafter"/>
</dbReference>
<sequence>MTDVILVRHGETVWHEGNRYAGRTDVALTPRGRLQAAELAAWAAREPIDAVYSSTLSRARLTAAPAAEALGVAAREDARLCEVDFGRGEGLTRAEMRERFPAALDAFLDDPVAHHLPDGEDPGAAVDRAGACLTDIAAEFPEGRVLIVAHSTLLRLLLCDLLGIPLRQYRRVFPHVANGALTELRLSEGQSALLRFNAPTVGAPAL</sequence>
<dbReference type="SUPFAM" id="SSF53254">
    <property type="entry name" value="Phosphoglycerate mutase-like"/>
    <property type="match status" value="1"/>
</dbReference>
<dbReference type="GO" id="GO:0016791">
    <property type="term" value="F:phosphatase activity"/>
    <property type="evidence" value="ECO:0007669"/>
    <property type="project" value="TreeGrafter"/>
</dbReference>